<feature type="transmembrane region" description="Helical" evidence="14">
    <location>
        <begin position="46"/>
        <end position="63"/>
    </location>
</feature>
<keyword evidence="7 14" id="KW-0378">Hydrolase</keyword>
<dbReference type="GO" id="GO:0046677">
    <property type="term" value="P:response to antibiotic"/>
    <property type="evidence" value="ECO:0007669"/>
    <property type="project" value="UniProtKB-UniRule"/>
</dbReference>
<dbReference type="GO" id="GO:0009252">
    <property type="term" value="P:peptidoglycan biosynthetic process"/>
    <property type="evidence" value="ECO:0007669"/>
    <property type="project" value="UniProtKB-KW"/>
</dbReference>
<comment type="miscellaneous">
    <text evidence="14">Bacitracin is thought to be involved in the inhibition of peptidoglycan synthesis by sequestering undecaprenyl diphosphate, thereby reducing the pool of lipid carrier available.</text>
</comment>
<evidence type="ECO:0000256" key="10">
    <source>
        <dbReference type="ARBA" id="ARBA00023251"/>
    </source>
</evidence>
<evidence type="ECO:0000256" key="2">
    <source>
        <dbReference type="ARBA" id="ARBA00010621"/>
    </source>
</evidence>
<keyword evidence="8 14" id="KW-1133">Transmembrane helix</keyword>
<dbReference type="PANTHER" id="PTHR30622">
    <property type="entry name" value="UNDECAPRENYL-DIPHOSPHATASE"/>
    <property type="match status" value="1"/>
</dbReference>
<accession>A0A2M6X060</accession>
<reference evidence="16" key="1">
    <citation type="submission" date="2017-09" db="EMBL/GenBank/DDBJ databases">
        <title>Depth-based differentiation of microbial function through sediment-hosted aquifers and enrichment of novel symbionts in the deep terrestrial subsurface.</title>
        <authorList>
            <person name="Probst A.J."/>
            <person name="Ladd B."/>
            <person name="Jarett J.K."/>
            <person name="Geller-Mcgrath D.E."/>
            <person name="Sieber C.M.K."/>
            <person name="Emerson J.B."/>
            <person name="Anantharaman K."/>
            <person name="Thomas B.C."/>
            <person name="Malmstrom R."/>
            <person name="Stieglmeier M."/>
            <person name="Klingl A."/>
            <person name="Woyke T."/>
            <person name="Ryan C.M."/>
            <person name="Banfield J.F."/>
        </authorList>
    </citation>
    <scope>NUCLEOTIDE SEQUENCE [LARGE SCALE GENOMIC DNA]</scope>
</reference>
<evidence type="ECO:0000256" key="14">
    <source>
        <dbReference type="HAMAP-Rule" id="MF_01006"/>
    </source>
</evidence>
<comment type="caution">
    <text evidence="15">The sequence shown here is derived from an EMBL/GenBank/DDBJ whole genome shotgun (WGS) entry which is preliminary data.</text>
</comment>
<dbReference type="InterPro" id="IPR003824">
    <property type="entry name" value="UppP"/>
</dbReference>
<dbReference type="Proteomes" id="UP000230731">
    <property type="component" value="Unassembled WGS sequence"/>
</dbReference>
<dbReference type="GO" id="GO:0008360">
    <property type="term" value="P:regulation of cell shape"/>
    <property type="evidence" value="ECO:0007669"/>
    <property type="project" value="UniProtKB-KW"/>
</dbReference>
<evidence type="ECO:0000256" key="12">
    <source>
        <dbReference type="ARBA" id="ARBA00032932"/>
    </source>
</evidence>
<evidence type="ECO:0000256" key="6">
    <source>
        <dbReference type="ARBA" id="ARBA00022692"/>
    </source>
</evidence>
<evidence type="ECO:0000256" key="9">
    <source>
        <dbReference type="ARBA" id="ARBA00023136"/>
    </source>
</evidence>
<organism evidence="15 16">
    <name type="scientific">Candidatus Andersenbacteria bacterium CG10_big_fil_rev_8_21_14_0_10_54_11</name>
    <dbReference type="NCBI Taxonomy" id="1974485"/>
    <lineage>
        <taxon>Bacteria</taxon>
        <taxon>Candidatus Anderseniibacteriota</taxon>
    </lineage>
</organism>
<keyword evidence="14" id="KW-0573">Peptidoglycan synthesis</keyword>
<keyword evidence="10 14" id="KW-0046">Antibiotic resistance</keyword>
<evidence type="ECO:0000313" key="15">
    <source>
        <dbReference type="EMBL" id="PIT98398.1"/>
    </source>
</evidence>
<comment type="catalytic activity">
    <reaction evidence="13 14">
        <text>di-trans,octa-cis-undecaprenyl diphosphate + H2O = di-trans,octa-cis-undecaprenyl phosphate + phosphate + H(+)</text>
        <dbReference type="Rhea" id="RHEA:28094"/>
        <dbReference type="ChEBI" id="CHEBI:15377"/>
        <dbReference type="ChEBI" id="CHEBI:15378"/>
        <dbReference type="ChEBI" id="CHEBI:43474"/>
        <dbReference type="ChEBI" id="CHEBI:58405"/>
        <dbReference type="ChEBI" id="CHEBI:60392"/>
        <dbReference type="EC" id="3.6.1.27"/>
    </reaction>
</comment>
<evidence type="ECO:0000256" key="4">
    <source>
        <dbReference type="ARBA" id="ARBA00021581"/>
    </source>
</evidence>
<dbReference type="AlphaFoldDB" id="A0A2M6X060"/>
<comment type="similarity">
    <text evidence="2 14">Belongs to the UppP family.</text>
</comment>
<dbReference type="EMBL" id="PEZP01000008">
    <property type="protein sequence ID" value="PIT98398.1"/>
    <property type="molecule type" value="Genomic_DNA"/>
</dbReference>
<gene>
    <name evidence="14" type="primary">uppP</name>
    <name evidence="15" type="ORF">COT71_00710</name>
</gene>
<dbReference type="GO" id="GO:0050380">
    <property type="term" value="F:undecaprenyl-diphosphatase activity"/>
    <property type="evidence" value="ECO:0007669"/>
    <property type="project" value="UniProtKB-UniRule"/>
</dbReference>
<evidence type="ECO:0000313" key="16">
    <source>
        <dbReference type="Proteomes" id="UP000230731"/>
    </source>
</evidence>
<evidence type="ECO:0000256" key="13">
    <source>
        <dbReference type="ARBA" id="ARBA00047594"/>
    </source>
</evidence>
<protein>
    <recommendedName>
        <fullName evidence="4 14">Undecaprenyl-diphosphatase</fullName>
        <ecNumber evidence="3 14">3.6.1.27</ecNumber>
    </recommendedName>
    <alternativeName>
        <fullName evidence="12 14">Bacitracin resistance protein</fullName>
    </alternativeName>
    <alternativeName>
        <fullName evidence="11 14">Undecaprenyl pyrophosphate phosphatase</fullName>
    </alternativeName>
</protein>
<proteinExistence type="inferred from homology"/>
<keyword evidence="5 14" id="KW-1003">Cell membrane</keyword>
<evidence type="ECO:0000256" key="1">
    <source>
        <dbReference type="ARBA" id="ARBA00004651"/>
    </source>
</evidence>
<evidence type="ECO:0000256" key="5">
    <source>
        <dbReference type="ARBA" id="ARBA00022475"/>
    </source>
</evidence>
<comment type="subcellular location">
    <subcellularLocation>
        <location evidence="1 14">Cell membrane</location>
        <topology evidence="1 14">Multi-pass membrane protein</topology>
    </subcellularLocation>
</comment>
<keyword evidence="14" id="KW-0961">Cell wall biogenesis/degradation</keyword>
<evidence type="ECO:0000256" key="7">
    <source>
        <dbReference type="ARBA" id="ARBA00022801"/>
    </source>
</evidence>
<dbReference type="GO" id="GO:0071555">
    <property type="term" value="P:cell wall organization"/>
    <property type="evidence" value="ECO:0007669"/>
    <property type="project" value="UniProtKB-KW"/>
</dbReference>
<dbReference type="HAMAP" id="MF_01006">
    <property type="entry name" value="Undec_diphosphatase"/>
    <property type="match status" value="1"/>
</dbReference>
<feature type="transmembrane region" description="Helical" evidence="14">
    <location>
        <begin position="84"/>
        <end position="102"/>
    </location>
</feature>
<sequence length="271" mass="29183">MTWAEIIGLGAIQGLTEFLPVSSSGHLLAVRLLLGWDDTDGAALDAFLHLGTLLAVLVYYRRVWWGLATEVWRMDAVGRDRRELAAKLALATVPAAVMGYFFENAVEGYFRSPHWLAFMFAVTAAVLYVFDRNRDRRAQRIAADETQIAERADFRDAMIIGLAQAAALLPGVSRSGITIAAGRARGLSRTAAANFSFLLSAPIIAGAGLHQLPALLGGHDFPIAWLLLGWGTSFVLGLAAISGLLKLVEKVSFTPFVVYLVGLAMVLLAAT</sequence>
<keyword evidence="14" id="KW-0133">Cell shape</keyword>
<dbReference type="PANTHER" id="PTHR30622:SF4">
    <property type="entry name" value="UNDECAPRENYL-DIPHOSPHATASE"/>
    <property type="match status" value="1"/>
</dbReference>
<keyword evidence="6 14" id="KW-0812">Transmembrane</keyword>
<evidence type="ECO:0000256" key="8">
    <source>
        <dbReference type="ARBA" id="ARBA00022989"/>
    </source>
</evidence>
<comment type="function">
    <text evidence="14">Catalyzes the dephosphorylation of undecaprenyl diphosphate (UPP). Confers resistance to bacitracin.</text>
</comment>
<feature type="transmembrane region" description="Helical" evidence="14">
    <location>
        <begin position="114"/>
        <end position="130"/>
    </location>
</feature>
<name>A0A2M6X060_9BACT</name>
<evidence type="ECO:0000256" key="3">
    <source>
        <dbReference type="ARBA" id="ARBA00012374"/>
    </source>
</evidence>
<feature type="transmembrane region" description="Helical" evidence="14">
    <location>
        <begin position="191"/>
        <end position="211"/>
    </location>
</feature>
<feature type="transmembrane region" description="Helical" evidence="14">
    <location>
        <begin position="252"/>
        <end position="270"/>
    </location>
</feature>
<keyword evidence="9 14" id="KW-0472">Membrane</keyword>
<dbReference type="Pfam" id="PF02673">
    <property type="entry name" value="BacA"/>
    <property type="match status" value="1"/>
</dbReference>
<evidence type="ECO:0000256" key="11">
    <source>
        <dbReference type="ARBA" id="ARBA00032707"/>
    </source>
</evidence>
<dbReference type="GO" id="GO:0005886">
    <property type="term" value="C:plasma membrane"/>
    <property type="evidence" value="ECO:0007669"/>
    <property type="project" value="UniProtKB-SubCell"/>
</dbReference>
<feature type="transmembrane region" description="Helical" evidence="14">
    <location>
        <begin position="223"/>
        <end position="245"/>
    </location>
</feature>
<dbReference type="EC" id="3.6.1.27" evidence="3 14"/>